<evidence type="ECO:0000256" key="12">
    <source>
        <dbReference type="PIRSR" id="PIRSR627057-2"/>
    </source>
</evidence>
<feature type="transmembrane region" description="Helical" evidence="14">
    <location>
        <begin position="75"/>
        <end position="94"/>
    </location>
</feature>
<keyword evidence="8 14" id="KW-1133">Transmembrane helix</keyword>
<feature type="binding site" evidence="12">
    <location>
        <position position="362"/>
    </location>
    <ligand>
        <name>Zn(2+)</name>
        <dbReference type="ChEBI" id="CHEBI:29105"/>
        <note>catalytic</note>
    </ligand>
</feature>
<evidence type="ECO:0000313" key="17">
    <source>
        <dbReference type="EMBL" id="QKJ65637.1"/>
    </source>
</evidence>
<keyword evidence="9 13" id="KW-0482">Metalloprotease</keyword>
<evidence type="ECO:0000256" key="2">
    <source>
        <dbReference type="ARBA" id="ARBA00022670"/>
    </source>
</evidence>
<sequence>MTDLFSATQFSLLFLFALMASVLLQLWLALRHVNHVKRHSKVVPTEFAEQITLASHQRAAAYTIAKTRFGMLTTIFDAMILAAFTLGGGIAWLSNLTAQWFTPDSLGHGIALIASLAVVSSILSLPFSLVSTFVIESRFGFNQMSAKLFITDLAKTTLIGAVIGLPLIAAVLWLMGAMGEYWWLWVWITWLGFSLTLMWVFPTFIAPLFNKFIPMEDGEVKARITALLTRCGFQSNGLFVMDGSKRSSHGNAYFTGLGKSKRIVFFDTLLKHLSPSEIEAVLAHELGHFKHRHIVKRIVWTFALMLGFLWLLGQLKTQLWFYQGLGVATPSTAAALLLFFMVLPVFTFLFSPLSSMMSRRHEYEADAFAASQSSSADLVNALVKLYRDNAATLTPDPWHSLFYDSHPPASLRIAALQRLAV</sequence>
<evidence type="ECO:0000256" key="9">
    <source>
        <dbReference type="ARBA" id="ARBA00023049"/>
    </source>
</evidence>
<feature type="domain" description="Peptidase M48" evidence="15">
    <location>
        <begin position="215"/>
        <end position="419"/>
    </location>
</feature>
<evidence type="ECO:0000256" key="10">
    <source>
        <dbReference type="ARBA" id="ARBA00023136"/>
    </source>
</evidence>
<evidence type="ECO:0000256" key="4">
    <source>
        <dbReference type="ARBA" id="ARBA00022723"/>
    </source>
</evidence>
<dbReference type="AlphaFoldDB" id="A0A6M8SUU9"/>
<feature type="active site" description="Proton donor" evidence="11">
    <location>
        <position position="366"/>
    </location>
</feature>
<dbReference type="InterPro" id="IPR032456">
    <property type="entry name" value="Peptidase_M48_N"/>
</dbReference>
<keyword evidence="2 13" id="KW-0645">Protease</keyword>
<feature type="binding site" evidence="12">
    <location>
        <position position="284"/>
    </location>
    <ligand>
        <name>Zn(2+)</name>
        <dbReference type="ChEBI" id="CHEBI:29105"/>
        <note>catalytic</note>
    </ligand>
</feature>
<feature type="transmembrane region" description="Helical" evidence="14">
    <location>
        <begin position="156"/>
        <end position="176"/>
    </location>
</feature>
<evidence type="ECO:0000256" key="3">
    <source>
        <dbReference type="ARBA" id="ARBA00022692"/>
    </source>
</evidence>
<evidence type="ECO:0000259" key="15">
    <source>
        <dbReference type="Pfam" id="PF01435"/>
    </source>
</evidence>
<keyword evidence="5 13" id="KW-0378">Hydrolase</keyword>
<evidence type="ECO:0000256" key="6">
    <source>
        <dbReference type="ARBA" id="ARBA00022824"/>
    </source>
</evidence>
<dbReference type="GO" id="GO:0071586">
    <property type="term" value="P:CAAX-box protein processing"/>
    <property type="evidence" value="ECO:0007669"/>
    <property type="project" value="InterPro"/>
</dbReference>
<dbReference type="InterPro" id="IPR001915">
    <property type="entry name" value="Peptidase_M48"/>
</dbReference>
<dbReference type="GO" id="GO:0046872">
    <property type="term" value="F:metal ion binding"/>
    <property type="evidence" value="ECO:0007669"/>
    <property type="project" value="UniProtKB-KW"/>
</dbReference>
<feature type="active site" evidence="11">
    <location>
        <position position="285"/>
    </location>
</feature>
<comment type="similarity">
    <text evidence="13">Belongs to the peptidase M48 family.</text>
</comment>
<keyword evidence="10 14" id="KW-0472">Membrane</keyword>
<keyword evidence="4 12" id="KW-0479">Metal-binding</keyword>
<evidence type="ECO:0000256" key="7">
    <source>
        <dbReference type="ARBA" id="ARBA00022833"/>
    </source>
</evidence>
<feature type="domain" description="CAAX prenyl protease 1 N-terminal" evidence="16">
    <location>
        <begin position="33"/>
        <end position="211"/>
    </location>
</feature>
<evidence type="ECO:0000256" key="8">
    <source>
        <dbReference type="ARBA" id="ARBA00022989"/>
    </source>
</evidence>
<keyword evidence="3 14" id="KW-0812">Transmembrane</keyword>
<keyword evidence="7 12" id="KW-0862">Zinc</keyword>
<keyword evidence="6" id="KW-0256">Endoplasmic reticulum</keyword>
<dbReference type="Pfam" id="PF01435">
    <property type="entry name" value="Peptidase_M48"/>
    <property type="match status" value="1"/>
</dbReference>
<keyword evidence="18" id="KW-1185">Reference proteome</keyword>
<dbReference type="Proteomes" id="UP000504844">
    <property type="component" value="Chromosome"/>
</dbReference>
<evidence type="ECO:0000259" key="16">
    <source>
        <dbReference type="Pfam" id="PF16491"/>
    </source>
</evidence>
<dbReference type="GO" id="GO:0004222">
    <property type="term" value="F:metalloendopeptidase activity"/>
    <property type="evidence" value="ECO:0007669"/>
    <property type="project" value="InterPro"/>
</dbReference>
<evidence type="ECO:0000313" key="18">
    <source>
        <dbReference type="Proteomes" id="UP000504844"/>
    </source>
</evidence>
<dbReference type="KEGG" id="dee:HQN60_02160"/>
<organism evidence="17 18">
    <name type="scientific">Deefgea piscis</name>
    <dbReference type="NCBI Taxonomy" id="2739061"/>
    <lineage>
        <taxon>Bacteria</taxon>
        <taxon>Pseudomonadati</taxon>
        <taxon>Pseudomonadota</taxon>
        <taxon>Betaproteobacteria</taxon>
        <taxon>Neisseriales</taxon>
        <taxon>Chitinibacteraceae</taxon>
        <taxon>Deefgea</taxon>
    </lineage>
</organism>
<dbReference type="PANTHER" id="PTHR10120">
    <property type="entry name" value="CAAX PRENYL PROTEASE 1"/>
    <property type="match status" value="1"/>
</dbReference>
<evidence type="ECO:0000256" key="11">
    <source>
        <dbReference type="PIRSR" id="PIRSR627057-1"/>
    </source>
</evidence>
<feature type="transmembrane region" description="Helical" evidence="14">
    <location>
        <begin position="333"/>
        <end position="353"/>
    </location>
</feature>
<feature type="transmembrane region" description="Helical" evidence="14">
    <location>
        <begin position="294"/>
        <end position="313"/>
    </location>
</feature>
<evidence type="ECO:0000256" key="13">
    <source>
        <dbReference type="RuleBase" id="RU003983"/>
    </source>
</evidence>
<feature type="transmembrane region" description="Helical" evidence="14">
    <location>
        <begin position="182"/>
        <end position="205"/>
    </location>
</feature>
<reference evidence="17 18" key="1">
    <citation type="submission" date="2020-05" db="EMBL/GenBank/DDBJ databases">
        <title>Complete genome sequence of Deefgea sp. D17.</title>
        <authorList>
            <person name="Bae J.-W."/>
            <person name="Han J.E."/>
        </authorList>
    </citation>
    <scope>NUCLEOTIDE SEQUENCE [LARGE SCALE GENOMIC DNA]</scope>
    <source>
        <strain evidence="17 18">D17</strain>
    </source>
</reference>
<evidence type="ECO:0000256" key="5">
    <source>
        <dbReference type="ARBA" id="ARBA00022801"/>
    </source>
</evidence>
<name>A0A6M8SUU9_9NEIS</name>
<accession>A0A6M8SUU9</accession>
<feature type="transmembrane region" description="Helical" evidence="14">
    <location>
        <begin position="12"/>
        <end position="30"/>
    </location>
</feature>
<gene>
    <name evidence="17" type="ORF">HQN60_02160</name>
</gene>
<evidence type="ECO:0000256" key="1">
    <source>
        <dbReference type="ARBA" id="ARBA00004477"/>
    </source>
</evidence>
<evidence type="ECO:0000256" key="14">
    <source>
        <dbReference type="SAM" id="Phobius"/>
    </source>
</evidence>
<dbReference type="CDD" id="cd07343">
    <property type="entry name" value="M48A_Zmpste24p_like"/>
    <property type="match status" value="1"/>
</dbReference>
<dbReference type="FunFam" id="3.30.2010.10:FF:000002">
    <property type="entry name" value="CAAX prenyl protease"/>
    <property type="match status" value="1"/>
</dbReference>
<dbReference type="Gene3D" id="3.30.2010.10">
    <property type="entry name" value="Metalloproteases ('zincins'), catalytic domain"/>
    <property type="match status" value="1"/>
</dbReference>
<dbReference type="RefSeq" id="WP_173532147.1">
    <property type="nucleotide sequence ID" value="NZ_CP054143.1"/>
</dbReference>
<dbReference type="EMBL" id="CP054143">
    <property type="protein sequence ID" value="QKJ65637.1"/>
    <property type="molecule type" value="Genomic_DNA"/>
</dbReference>
<feature type="transmembrane region" description="Helical" evidence="14">
    <location>
        <begin position="106"/>
        <end position="135"/>
    </location>
</feature>
<protein>
    <submittedName>
        <fullName evidence="17">M48 family metallopeptidase</fullName>
    </submittedName>
</protein>
<dbReference type="InterPro" id="IPR027057">
    <property type="entry name" value="CAXX_Prtase_1"/>
</dbReference>
<proteinExistence type="inferred from homology"/>
<comment type="cofactor">
    <cofactor evidence="12 13">
        <name>Zn(2+)</name>
        <dbReference type="ChEBI" id="CHEBI:29105"/>
    </cofactor>
    <text evidence="12 13">Binds 1 zinc ion per subunit.</text>
</comment>
<dbReference type="Pfam" id="PF16491">
    <property type="entry name" value="Peptidase_M48_N"/>
    <property type="match status" value="1"/>
</dbReference>
<comment type="subcellular location">
    <subcellularLocation>
        <location evidence="1">Endoplasmic reticulum membrane</location>
        <topology evidence="1">Multi-pass membrane protein</topology>
    </subcellularLocation>
</comment>
<feature type="binding site" evidence="12">
    <location>
        <position position="288"/>
    </location>
    <ligand>
        <name>Zn(2+)</name>
        <dbReference type="ChEBI" id="CHEBI:29105"/>
        <note>catalytic</note>
    </ligand>
</feature>